<sequence>MLKLVAGAVLGLALMGGAVSAAPMKLTVPSGVYGMDAAHSSLVWRVKHLGLSWYTARFAKMDGSVTLDAANPLNSKVNVTIDAASVKTEFPFPDQTDFDKKLTGEQVMNAAKFPTITFASTKLVSTGPNTGKMTGDLTFLGVTKPVTLDVTLNGAMDHPMMKVPVLGFSAKGSIKRSDFGQKMYLPAVGDTVELVIEAEFLKK</sequence>
<dbReference type="Proteomes" id="UP000515292">
    <property type="component" value="Chromosome"/>
</dbReference>
<dbReference type="PANTHER" id="PTHR34406">
    <property type="entry name" value="PROTEIN YCEI"/>
    <property type="match status" value="1"/>
</dbReference>
<gene>
    <name evidence="3" type="ORF">H3309_08455</name>
</gene>
<dbReference type="InterPro" id="IPR036761">
    <property type="entry name" value="TTHA0802/YceI-like_sf"/>
</dbReference>
<evidence type="ECO:0000313" key="3">
    <source>
        <dbReference type="EMBL" id="QMW21466.1"/>
    </source>
</evidence>
<dbReference type="SMART" id="SM00867">
    <property type="entry name" value="YceI"/>
    <property type="match status" value="1"/>
</dbReference>
<dbReference type="AlphaFoldDB" id="A0A7G5IDM4"/>
<dbReference type="SUPFAM" id="SSF101874">
    <property type="entry name" value="YceI-like"/>
    <property type="match status" value="1"/>
</dbReference>
<keyword evidence="1" id="KW-0732">Signal</keyword>
<evidence type="ECO:0000256" key="1">
    <source>
        <dbReference type="SAM" id="SignalP"/>
    </source>
</evidence>
<name>A0A7G5IDM4_9SPHN</name>
<evidence type="ECO:0000259" key="2">
    <source>
        <dbReference type="SMART" id="SM00867"/>
    </source>
</evidence>
<accession>A0A7G5IDM4</accession>
<dbReference type="EMBL" id="CP059851">
    <property type="protein sequence ID" value="QMW21466.1"/>
    <property type="molecule type" value="Genomic_DNA"/>
</dbReference>
<dbReference type="InterPro" id="IPR007372">
    <property type="entry name" value="Lipid/polyisoprenoid-bd_YceI"/>
</dbReference>
<reference evidence="3 4" key="1">
    <citation type="submission" date="2020-07" db="EMBL/GenBank/DDBJ databases">
        <title>Complete genome sequence for Sandaracinobacter sp. M6.</title>
        <authorList>
            <person name="Tang Y."/>
            <person name="Liu Q."/>
            <person name="Guo Z."/>
            <person name="Lei P."/>
            <person name="Huang B."/>
        </authorList>
    </citation>
    <scope>NUCLEOTIDE SEQUENCE [LARGE SCALE GENOMIC DNA]</scope>
    <source>
        <strain evidence="3 4">M6</strain>
    </source>
</reference>
<dbReference type="RefSeq" id="WP_182294315.1">
    <property type="nucleotide sequence ID" value="NZ_CP059851.1"/>
</dbReference>
<feature type="domain" description="Lipid/polyisoprenoid-binding YceI-like" evidence="2">
    <location>
        <begin position="32"/>
        <end position="201"/>
    </location>
</feature>
<proteinExistence type="predicted"/>
<feature type="signal peptide" evidence="1">
    <location>
        <begin position="1"/>
        <end position="21"/>
    </location>
</feature>
<dbReference type="PANTHER" id="PTHR34406:SF1">
    <property type="entry name" value="PROTEIN YCEI"/>
    <property type="match status" value="1"/>
</dbReference>
<feature type="chain" id="PRO_5028940764" evidence="1">
    <location>
        <begin position="22"/>
        <end position="203"/>
    </location>
</feature>
<evidence type="ECO:0000313" key="4">
    <source>
        <dbReference type="Proteomes" id="UP000515292"/>
    </source>
</evidence>
<dbReference type="Pfam" id="PF04264">
    <property type="entry name" value="YceI"/>
    <property type="match status" value="1"/>
</dbReference>
<organism evidence="3 4">
    <name type="scientific">Sandaracinobacteroides saxicola</name>
    <dbReference type="NCBI Taxonomy" id="2759707"/>
    <lineage>
        <taxon>Bacteria</taxon>
        <taxon>Pseudomonadati</taxon>
        <taxon>Pseudomonadota</taxon>
        <taxon>Alphaproteobacteria</taxon>
        <taxon>Sphingomonadales</taxon>
        <taxon>Sphingosinicellaceae</taxon>
        <taxon>Sandaracinobacteroides</taxon>
    </lineage>
</organism>
<dbReference type="Gene3D" id="2.40.128.110">
    <property type="entry name" value="Lipid/polyisoprenoid-binding, YceI-like"/>
    <property type="match status" value="1"/>
</dbReference>
<dbReference type="KEGG" id="sand:H3309_08455"/>
<protein>
    <submittedName>
        <fullName evidence="3">Polyisoprenoid-binding protein</fullName>
    </submittedName>
</protein>
<keyword evidence="4" id="KW-1185">Reference proteome</keyword>